<dbReference type="WBParaSite" id="nRc.2.0.1.t41573-RA">
    <property type="protein sequence ID" value="nRc.2.0.1.t41573-RA"/>
    <property type="gene ID" value="nRc.2.0.1.g41573"/>
</dbReference>
<dbReference type="Proteomes" id="UP000887565">
    <property type="component" value="Unplaced"/>
</dbReference>
<evidence type="ECO:0000313" key="2">
    <source>
        <dbReference type="WBParaSite" id="nRc.2.0.1.t41573-RA"/>
    </source>
</evidence>
<proteinExistence type="predicted"/>
<accession>A0A915KS30</accession>
<sequence length="70" mass="7972">MPRHTLVAIVQLQKPIPTDPLYRKFFKKVFLSLTIAQTMMVITTKIHRQTILVRLDAAPRVVQGGLTICN</sequence>
<evidence type="ECO:0000313" key="1">
    <source>
        <dbReference type="Proteomes" id="UP000887565"/>
    </source>
</evidence>
<organism evidence="1 2">
    <name type="scientific">Romanomermis culicivorax</name>
    <name type="common">Nematode worm</name>
    <dbReference type="NCBI Taxonomy" id="13658"/>
    <lineage>
        <taxon>Eukaryota</taxon>
        <taxon>Metazoa</taxon>
        <taxon>Ecdysozoa</taxon>
        <taxon>Nematoda</taxon>
        <taxon>Enoplea</taxon>
        <taxon>Dorylaimia</taxon>
        <taxon>Mermithida</taxon>
        <taxon>Mermithoidea</taxon>
        <taxon>Mermithidae</taxon>
        <taxon>Romanomermis</taxon>
    </lineage>
</organism>
<protein>
    <submittedName>
        <fullName evidence="2">Uncharacterized protein</fullName>
    </submittedName>
</protein>
<name>A0A915KS30_ROMCU</name>
<keyword evidence="1" id="KW-1185">Reference proteome</keyword>
<reference evidence="2" key="1">
    <citation type="submission" date="2022-11" db="UniProtKB">
        <authorList>
            <consortium name="WormBaseParasite"/>
        </authorList>
    </citation>
    <scope>IDENTIFICATION</scope>
</reference>
<dbReference type="AlphaFoldDB" id="A0A915KS30"/>